<keyword evidence="3" id="KW-1185">Reference proteome</keyword>
<name>A0A2T2N695_CORCC</name>
<organism evidence="2 3">
    <name type="scientific">Corynespora cassiicola Philippines</name>
    <dbReference type="NCBI Taxonomy" id="1448308"/>
    <lineage>
        <taxon>Eukaryota</taxon>
        <taxon>Fungi</taxon>
        <taxon>Dikarya</taxon>
        <taxon>Ascomycota</taxon>
        <taxon>Pezizomycotina</taxon>
        <taxon>Dothideomycetes</taxon>
        <taxon>Pleosporomycetidae</taxon>
        <taxon>Pleosporales</taxon>
        <taxon>Corynesporascaceae</taxon>
        <taxon>Corynespora</taxon>
    </lineage>
</organism>
<feature type="region of interest" description="Disordered" evidence="1">
    <location>
        <begin position="610"/>
        <end position="634"/>
    </location>
</feature>
<protein>
    <submittedName>
        <fullName evidence="2">Uncharacterized protein</fullName>
    </submittedName>
</protein>
<feature type="region of interest" description="Disordered" evidence="1">
    <location>
        <begin position="238"/>
        <end position="353"/>
    </location>
</feature>
<dbReference type="Proteomes" id="UP000240883">
    <property type="component" value="Unassembled WGS sequence"/>
</dbReference>
<proteinExistence type="predicted"/>
<feature type="compositionally biased region" description="Polar residues" evidence="1">
    <location>
        <begin position="288"/>
        <end position="312"/>
    </location>
</feature>
<gene>
    <name evidence="2" type="ORF">BS50DRAFT_652520</name>
</gene>
<dbReference type="OrthoDB" id="3800943at2759"/>
<feature type="compositionally biased region" description="Polar residues" evidence="1">
    <location>
        <begin position="1"/>
        <end position="19"/>
    </location>
</feature>
<evidence type="ECO:0000313" key="2">
    <source>
        <dbReference type="EMBL" id="PSN60900.1"/>
    </source>
</evidence>
<accession>A0A2T2N695</accession>
<evidence type="ECO:0000313" key="3">
    <source>
        <dbReference type="Proteomes" id="UP000240883"/>
    </source>
</evidence>
<reference evidence="2 3" key="1">
    <citation type="journal article" date="2018" name="Front. Microbiol.">
        <title>Genome-Wide Analysis of Corynespora cassiicola Leaf Fall Disease Putative Effectors.</title>
        <authorList>
            <person name="Lopez D."/>
            <person name="Ribeiro S."/>
            <person name="Label P."/>
            <person name="Fumanal B."/>
            <person name="Venisse J.S."/>
            <person name="Kohler A."/>
            <person name="de Oliveira R.R."/>
            <person name="Labutti K."/>
            <person name="Lipzen A."/>
            <person name="Lail K."/>
            <person name="Bauer D."/>
            <person name="Ohm R.A."/>
            <person name="Barry K.W."/>
            <person name="Spatafora J."/>
            <person name="Grigoriev I.V."/>
            <person name="Martin F.M."/>
            <person name="Pujade-Renaud V."/>
        </authorList>
    </citation>
    <scope>NUCLEOTIDE SEQUENCE [LARGE SCALE GENOMIC DNA]</scope>
    <source>
        <strain evidence="2 3">Philippines</strain>
    </source>
</reference>
<sequence length="792" mass="85168">MHTSNLGTPTLWDQTNSQEPARCPSQAPRKPNTRVADPDLATPPDPFSDYRTFLDKAITFGAGPYDGSASLSGSEDCPGTEDDAQAMPPLVTYNLAMRFANRSNRVPLATIIEQVSYSTLNSHASLFTSRGRPSLRVDHSLLQGPVRKPSRCDDNTLQQIQEDVCQDQDYGEYLGSHPCLDGRCGDVLICDDISASPPTSCHDQGTPTIFQRRRGRTEAENKGIKGLLSDMLRNSRINPCPPSQSSTVTGNPIAICQKRPGTNKIQPEALPPEGDFPCGSKSKGRGIQNRTNPSSSNHTTLNAPHKSGSGSDKPSDHAFSLIVKHSEHSVLERPPTGMENPRISLESLQGSRTSARIVSSETYDRAHPQYLQNSGGVPTHNSAERLSGCEKPFKECEHAGSVGRKVSICSSMSTSYSGTVLGVDLDLQESHASPRRSPTPVWFALQSSKDDEANVLPLERQPLAMNHATTPSITSSALPVLLSIAAESGIVRPIKNTSPTSFHSPSGNLIQLHDSSPLGHGGLNYFGSPTAKTSYYNNNLDESLAAYIEPSRMNACPAGPALESIAATRVSTSLIPTHPGHGHATRHGEDAYTTWQPQIDRSGTEVKGCGGLVRNNSLSPRSGNLRPPSTRPKLHRPKAALMCYRTRDEATKRPHRTRYRSLLNRLVSCCTASRMRNPSKPPKGTMLHKQLARRAAALPRRTKSSLSLGPLTGNTMRVCFCQPLDDASSCASEAGCAGGMGVAGDQHRSPQGPRDAAPAVRAVCNDQVGEKHGRFKGDCGVRVSMTVGLVSA</sequence>
<evidence type="ECO:0000256" key="1">
    <source>
        <dbReference type="SAM" id="MobiDB-lite"/>
    </source>
</evidence>
<dbReference type="EMBL" id="KZ678146">
    <property type="protein sequence ID" value="PSN60900.1"/>
    <property type="molecule type" value="Genomic_DNA"/>
</dbReference>
<dbReference type="AlphaFoldDB" id="A0A2T2N695"/>
<feature type="region of interest" description="Disordered" evidence="1">
    <location>
        <begin position="1"/>
        <end position="47"/>
    </location>
</feature>